<evidence type="ECO:0000256" key="5">
    <source>
        <dbReference type="ARBA" id="ARBA00034769"/>
    </source>
</evidence>
<sequence length="109" mass="12727">MEEFNDFRSKCGLLWSYDWISIPLVYTQVVTLATYAFFGACIFGRQYVESPDRPDQNFELYIPIFTIFQLFFYMGLLKDVDIVELMEDKELDMDDLVSMVTETNVCGGI</sequence>
<dbReference type="EMBL" id="BPLR01004032">
    <property type="protein sequence ID" value="GIX91519.1"/>
    <property type="molecule type" value="Genomic_DNA"/>
</dbReference>
<dbReference type="GO" id="GO:0034707">
    <property type="term" value="C:chloride channel complex"/>
    <property type="evidence" value="ECO:0007669"/>
    <property type="project" value="UniProtKB-KW"/>
</dbReference>
<dbReference type="AlphaFoldDB" id="A0AAV4P4E9"/>
<evidence type="ECO:0000313" key="8">
    <source>
        <dbReference type="Proteomes" id="UP001054945"/>
    </source>
</evidence>
<evidence type="ECO:0000256" key="6">
    <source>
        <dbReference type="RuleBase" id="RU363126"/>
    </source>
</evidence>
<keyword evidence="6" id="KW-0868">Chloride</keyword>
<keyword evidence="3 6" id="KW-1133">Transmembrane helix</keyword>
<gene>
    <name evidence="7" type="primary">Best2</name>
    <name evidence="7" type="ORF">CEXT_276321</name>
</gene>
<dbReference type="InterPro" id="IPR000615">
    <property type="entry name" value="Bestrophin"/>
</dbReference>
<comment type="function">
    <text evidence="6">Forms chloride channels.</text>
</comment>
<keyword evidence="6" id="KW-0407">Ion channel</keyword>
<dbReference type="Pfam" id="PF01062">
    <property type="entry name" value="Bestrophin"/>
    <property type="match status" value="1"/>
</dbReference>
<evidence type="ECO:0000256" key="4">
    <source>
        <dbReference type="ARBA" id="ARBA00023136"/>
    </source>
</evidence>
<keyword evidence="2 6" id="KW-0812">Transmembrane</keyword>
<comment type="similarity">
    <text evidence="5 6">Belongs to the anion channel-forming bestrophin (TC 1.A.46) family. Calcium-sensitive chloride channel subfamily.</text>
</comment>
<proteinExistence type="inferred from homology"/>
<dbReference type="InterPro" id="IPR021134">
    <property type="entry name" value="Bestrophin-like"/>
</dbReference>
<reference evidence="7 8" key="1">
    <citation type="submission" date="2021-06" db="EMBL/GenBank/DDBJ databases">
        <title>Caerostris extrusa draft genome.</title>
        <authorList>
            <person name="Kono N."/>
            <person name="Arakawa K."/>
        </authorList>
    </citation>
    <scope>NUCLEOTIDE SEQUENCE [LARGE SCALE GENOMIC DNA]</scope>
</reference>
<evidence type="ECO:0000256" key="2">
    <source>
        <dbReference type="ARBA" id="ARBA00022692"/>
    </source>
</evidence>
<dbReference type="PANTHER" id="PTHR10736">
    <property type="entry name" value="BESTROPHIN"/>
    <property type="match status" value="1"/>
</dbReference>
<comment type="caution">
    <text evidence="7">The sequence shown here is derived from an EMBL/GenBank/DDBJ whole genome shotgun (WGS) entry which is preliminary data.</text>
</comment>
<comment type="subcellular location">
    <subcellularLocation>
        <location evidence="6">Cell membrane</location>
        <topology evidence="6">Multi-pass membrane protein</topology>
    </subcellularLocation>
    <subcellularLocation>
        <location evidence="1">Membrane</location>
    </subcellularLocation>
</comment>
<evidence type="ECO:0000256" key="1">
    <source>
        <dbReference type="ARBA" id="ARBA00004370"/>
    </source>
</evidence>
<name>A0AAV4P4E9_CAEEX</name>
<evidence type="ECO:0000256" key="3">
    <source>
        <dbReference type="ARBA" id="ARBA00022989"/>
    </source>
</evidence>
<feature type="transmembrane region" description="Helical" evidence="6">
    <location>
        <begin position="25"/>
        <end position="48"/>
    </location>
</feature>
<feature type="transmembrane region" description="Helical" evidence="6">
    <location>
        <begin position="60"/>
        <end position="77"/>
    </location>
</feature>
<dbReference type="Proteomes" id="UP001054945">
    <property type="component" value="Unassembled WGS sequence"/>
</dbReference>
<keyword evidence="6" id="KW-0406">Ion transport</keyword>
<evidence type="ECO:0000313" key="7">
    <source>
        <dbReference type="EMBL" id="GIX91519.1"/>
    </source>
</evidence>
<keyword evidence="8" id="KW-1185">Reference proteome</keyword>
<accession>A0AAV4P4E9</accession>
<dbReference type="PANTHER" id="PTHR10736:SF0">
    <property type="entry name" value="BESTROPHIN HOMOLOG"/>
    <property type="match status" value="1"/>
</dbReference>
<dbReference type="GO" id="GO:0005886">
    <property type="term" value="C:plasma membrane"/>
    <property type="evidence" value="ECO:0007669"/>
    <property type="project" value="UniProtKB-SubCell"/>
</dbReference>
<protein>
    <recommendedName>
        <fullName evidence="6">Bestrophin homolog</fullName>
    </recommendedName>
</protein>
<keyword evidence="6" id="KW-0869">Chloride channel</keyword>
<keyword evidence="4 6" id="KW-0472">Membrane</keyword>
<keyword evidence="6" id="KW-0813">Transport</keyword>
<keyword evidence="6" id="KW-1003">Cell membrane</keyword>
<dbReference type="GO" id="GO:0005254">
    <property type="term" value="F:chloride channel activity"/>
    <property type="evidence" value="ECO:0007669"/>
    <property type="project" value="UniProtKB-KW"/>
</dbReference>
<organism evidence="7 8">
    <name type="scientific">Caerostris extrusa</name>
    <name type="common">Bark spider</name>
    <name type="synonym">Caerostris bankana</name>
    <dbReference type="NCBI Taxonomy" id="172846"/>
    <lineage>
        <taxon>Eukaryota</taxon>
        <taxon>Metazoa</taxon>
        <taxon>Ecdysozoa</taxon>
        <taxon>Arthropoda</taxon>
        <taxon>Chelicerata</taxon>
        <taxon>Arachnida</taxon>
        <taxon>Araneae</taxon>
        <taxon>Araneomorphae</taxon>
        <taxon>Entelegynae</taxon>
        <taxon>Araneoidea</taxon>
        <taxon>Araneidae</taxon>
        <taxon>Caerostris</taxon>
    </lineage>
</organism>